<feature type="region of interest" description="Disordered" evidence="1">
    <location>
        <begin position="34"/>
        <end position="67"/>
    </location>
</feature>
<dbReference type="Proteomes" id="UP000252081">
    <property type="component" value="Unassembled WGS sequence"/>
</dbReference>
<evidence type="ECO:0000313" key="3">
    <source>
        <dbReference type="Proteomes" id="UP000252081"/>
    </source>
</evidence>
<dbReference type="AlphaFoldDB" id="A0A366LFD1"/>
<dbReference type="EMBL" id="QNQU01000001">
    <property type="protein sequence ID" value="RBQ11984.1"/>
    <property type="molecule type" value="Genomic_DNA"/>
</dbReference>
<reference evidence="2 3" key="1">
    <citation type="submission" date="2018-07" db="EMBL/GenBank/DDBJ databases">
        <title>A draft genome of a endophytic bacteria, a new species of Pedobacter.</title>
        <authorList>
            <person name="Zhang Z.D."/>
            <person name="Chen Z.J."/>
        </authorList>
    </citation>
    <scope>NUCLEOTIDE SEQUENCE [LARGE SCALE GENOMIC DNA]</scope>
    <source>
        <strain evidence="2 3">RS10</strain>
    </source>
</reference>
<protein>
    <submittedName>
        <fullName evidence="2">Uncharacterized protein</fullName>
    </submittedName>
</protein>
<proteinExistence type="predicted"/>
<accession>A0A366LFD1</accession>
<name>A0A366LFD1_9SPHI</name>
<sequence length="67" mass="7336">METFSISVPEKKSSLVKQLLLELGVTINTETEKKPNKTTVASMKKTSKGEGLTKSSSHPDLMEKLNS</sequence>
<organism evidence="2 3">
    <name type="scientific">Pedobacter miscanthi</name>
    <dbReference type="NCBI Taxonomy" id="2259170"/>
    <lineage>
        <taxon>Bacteria</taxon>
        <taxon>Pseudomonadati</taxon>
        <taxon>Bacteroidota</taxon>
        <taxon>Sphingobacteriia</taxon>
        <taxon>Sphingobacteriales</taxon>
        <taxon>Sphingobacteriaceae</taxon>
        <taxon>Pedobacter</taxon>
    </lineage>
</organism>
<evidence type="ECO:0000256" key="1">
    <source>
        <dbReference type="SAM" id="MobiDB-lite"/>
    </source>
</evidence>
<comment type="caution">
    <text evidence="2">The sequence shown here is derived from an EMBL/GenBank/DDBJ whole genome shotgun (WGS) entry which is preliminary data.</text>
</comment>
<evidence type="ECO:0000313" key="2">
    <source>
        <dbReference type="EMBL" id="RBQ11984.1"/>
    </source>
</evidence>
<gene>
    <name evidence="2" type="ORF">DRW42_01625</name>
</gene>
<keyword evidence="3" id="KW-1185">Reference proteome</keyword>
<dbReference type="RefSeq" id="WP_113947064.1">
    <property type="nucleotide sequence ID" value="NZ_QNQU01000001.1"/>
</dbReference>